<dbReference type="Proteomes" id="UP001494588">
    <property type="component" value="Unassembled WGS sequence"/>
</dbReference>
<accession>A0ABU9QIX3</accession>
<evidence type="ECO:0000313" key="2">
    <source>
        <dbReference type="EMBL" id="MEM5289430.1"/>
    </source>
</evidence>
<evidence type="ECO:0000313" key="3">
    <source>
        <dbReference type="Proteomes" id="UP001494588"/>
    </source>
</evidence>
<name>A0ABU9QIX3_9BURK</name>
<protein>
    <submittedName>
        <fullName evidence="2">Uncharacterized protein</fullName>
    </submittedName>
</protein>
<dbReference type="RefSeq" id="WP_201657845.1">
    <property type="nucleotide sequence ID" value="NZ_CAJHCS010000028.1"/>
</dbReference>
<dbReference type="EMBL" id="JAZHGC010000026">
    <property type="protein sequence ID" value="MEM5289430.1"/>
    <property type="molecule type" value="Genomic_DNA"/>
</dbReference>
<keyword evidence="3" id="KW-1185">Reference proteome</keyword>
<comment type="caution">
    <text evidence="2">The sequence shown here is derived from an EMBL/GenBank/DDBJ whole genome shotgun (WGS) entry which is preliminary data.</text>
</comment>
<feature type="region of interest" description="Disordered" evidence="1">
    <location>
        <begin position="106"/>
        <end position="133"/>
    </location>
</feature>
<organism evidence="2 3">
    <name type="scientific">Paraburkholderia sabiae</name>
    <dbReference type="NCBI Taxonomy" id="273251"/>
    <lineage>
        <taxon>Bacteria</taxon>
        <taxon>Pseudomonadati</taxon>
        <taxon>Pseudomonadota</taxon>
        <taxon>Betaproteobacteria</taxon>
        <taxon>Burkholderiales</taxon>
        <taxon>Burkholderiaceae</taxon>
        <taxon>Paraburkholderia</taxon>
    </lineage>
</organism>
<proteinExistence type="predicted"/>
<gene>
    <name evidence="2" type="ORF">V4C55_27285</name>
</gene>
<evidence type="ECO:0000256" key="1">
    <source>
        <dbReference type="SAM" id="MobiDB-lite"/>
    </source>
</evidence>
<sequence length="133" mass="14971">MAISFLEMARSALARGDARPFDASEEWHRENWHGDPAVNLPLADDWAHRAARGIVDELSDDHGAKLEDAFHLERIREDDRRAIVETMAAIIRQAWQEHAIKQAYENSPAGPALENDVGACAPRTGRQPERHET</sequence>
<reference evidence="2 3" key="1">
    <citation type="submission" date="2024-01" db="EMBL/GenBank/DDBJ databases">
        <title>The diversity of rhizobia nodulating Mimosa spp. in eleven states of Brazil covering several biomes is determined by host plant, location, and edaphic factors.</title>
        <authorList>
            <person name="Rouws L."/>
            <person name="Barauna A."/>
            <person name="Beukes C."/>
            <person name="De Faria S.M."/>
            <person name="Gross E."/>
            <person name="Dos Reis Junior F.B."/>
            <person name="Simon M."/>
            <person name="Maluk M."/>
            <person name="Odee D.W."/>
            <person name="Kenicer G."/>
            <person name="Young J.P.W."/>
            <person name="Reis V.M."/>
            <person name="Zilli J."/>
            <person name="James E.K."/>
        </authorList>
    </citation>
    <scope>NUCLEOTIDE SEQUENCE [LARGE SCALE GENOMIC DNA]</scope>
    <source>
        <strain evidence="2 3">JPY77</strain>
    </source>
</reference>